<evidence type="ECO:0000256" key="3">
    <source>
        <dbReference type="ARBA" id="ARBA00022741"/>
    </source>
</evidence>
<proteinExistence type="inferred from homology"/>
<evidence type="ECO:0000256" key="2">
    <source>
        <dbReference type="ARBA" id="ARBA00022598"/>
    </source>
</evidence>
<evidence type="ECO:0000256" key="9">
    <source>
        <dbReference type="RuleBase" id="RU361234"/>
    </source>
</evidence>
<dbReference type="GO" id="GO:0006437">
    <property type="term" value="P:tyrosyl-tRNA aminoacylation"/>
    <property type="evidence" value="ECO:0007669"/>
    <property type="project" value="InterPro"/>
</dbReference>
<evidence type="ECO:0000256" key="7">
    <source>
        <dbReference type="ARBA" id="ARBA00033323"/>
    </source>
</evidence>
<dbReference type="Gene3D" id="3.40.50.620">
    <property type="entry name" value="HUPs"/>
    <property type="match status" value="1"/>
</dbReference>
<dbReference type="EC" id="6.1.1.1" evidence="1 9"/>
<gene>
    <name evidence="10" type="ORF">BSTOLATCC_MIC52108</name>
</gene>
<comment type="catalytic activity">
    <reaction evidence="8 9">
        <text>tRNA(Tyr) + L-tyrosine + ATP = L-tyrosyl-tRNA(Tyr) + AMP + diphosphate + H(+)</text>
        <dbReference type="Rhea" id="RHEA:10220"/>
        <dbReference type="Rhea" id="RHEA-COMP:9706"/>
        <dbReference type="Rhea" id="RHEA-COMP:9707"/>
        <dbReference type="ChEBI" id="CHEBI:15378"/>
        <dbReference type="ChEBI" id="CHEBI:30616"/>
        <dbReference type="ChEBI" id="CHEBI:33019"/>
        <dbReference type="ChEBI" id="CHEBI:58315"/>
        <dbReference type="ChEBI" id="CHEBI:78442"/>
        <dbReference type="ChEBI" id="CHEBI:78536"/>
        <dbReference type="ChEBI" id="CHEBI:456215"/>
        <dbReference type="EC" id="6.1.1.1"/>
    </reaction>
</comment>
<dbReference type="InterPro" id="IPR002307">
    <property type="entry name" value="Tyr-tRNA-ligase"/>
</dbReference>
<dbReference type="GO" id="GO:0003723">
    <property type="term" value="F:RNA binding"/>
    <property type="evidence" value="ECO:0007669"/>
    <property type="project" value="InterPro"/>
</dbReference>
<comment type="similarity">
    <text evidence="9">Belongs to the class-I aminoacyl-tRNA synthetase family.</text>
</comment>
<keyword evidence="2 9" id="KW-0436">Ligase</keyword>
<dbReference type="Gene3D" id="1.10.240.10">
    <property type="entry name" value="Tyrosyl-Transfer RNA Synthetase"/>
    <property type="match status" value="1"/>
</dbReference>
<evidence type="ECO:0000256" key="6">
    <source>
        <dbReference type="ARBA" id="ARBA00023146"/>
    </source>
</evidence>
<dbReference type="EMBL" id="CAJZBQ010000052">
    <property type="protein sequence ID" value="CAG9330692.1"/>
    <property type="molecule type" value="Genomic_DNA"/>
</dbReference>
<dbReference type="InterPro" id="IPR001412">
    <property type="entry name" value="aa-tRNA-synth_I_CS"/>
</dbReference>
<dbReference type="Pfam" id="PF00579">
    <property type="entry name" value="tRNA-synt_1b"/>
    <property type="match status" value="1"/>
</dbReference>
<dbReference type="Gene3D" id="3.10.290.10">
    <property type="entry name" value="RNA-binding S4 domain"/>
    <property type="match status" value="1"/>
</dbReference>
<dbReference type="SUPFAM" id="SSF55174">
    <property type="entry name" value="Alpha-L RNA-binding motif"/>
    <property type="match status" value="1"/>
</dbReference>
<evidence type="ECO:0000256" key="4">
    <source>
        <dbReference type="ARBA" id="ARBA00022840"/>
    </source>
</evidence>
<evidence type="ECO:0000256" key="5">
    <source>
        <dbReference type="ARBA" id="ARBA00022917"/>
    </source>
</evidence>
<dbReference type="PANTHER" id="PTHR11766">
    <property type="entry name" value="TYROSYL-TRNA SYNTHETASE"/>
    <property type="match status" value="1"/>
</dbReference>
<keyword evidence="6 9" id="KW-0030">Aminoacyl-tRNA synthetase</keyword>
<dbReference type="GO" id="GO:0005829">
    <property type="term" value="C:cytosol"/>
    <property type="evidence" value="ECO:0007669"/>
    <property type="project" value="TreeGrafter"/>
</dbReference>
<comment type="caution">
    <text evidence="10">The sequence shown here is derived from an EMBL/GenBank/DDBJ whole genome shotgun (WGS) entry which is preliminary data.</text>
</comment>
<evidence type="ECO:0000256" key="8">
    <source>
        <dbReference type="ARBA" id="ARBA00048248"/>
    </source>
</evidence>
<dbReference type="GO" id="GO:0005739">
    <property type="term" value="C:mitochondrion"/>
    <property type="evidence" value="ECO:0007669"/>
    <property type="project" value="TreeGrafter"/>
</dbReference>
<dbReference type="CDD" id="cd00805">
    <property type="entry name" value="TyrRS_core"/>
    <property type="match status" value="1"/>
</dbReference>
<keyword evidence="4 9" id="KW-0067">ATP-binding</keyword>
<dbReference type="NCBIfam" id="TIGR00234">
    <property type="entry name" value="tyrS"/>
    <property type="match status" value="1"/>
</dbReference>
<keyword evidence="11" id="KW-1185">Reference proteome</keyword>
<organism evidence="10 11">
    <name type="scientific">Blepharisma stoltei</name>
    <dbReference type="NCBI Taxonomy" id="1481888"/>
    <lineage>
        <taxon>Eukaryota</taxon>
        <taxon>Sar</taxon>
        <taxon>Alveolata</taxon>
        <taxon>Ciliophora</taxon>
        <taxon>Postciliodesmatophora</taxon>
        <taxon>Heterotrichea</taxon>
        <taxon>Heterotrichida</taxon>
        <taxon>Blepharismidae</taxon>
        <taxon>Blepharisma</taxon>
    </lineage>
</organism>
<keyword evidence="3 9" id="KW-0547">Nucleotide-binding</keyword>
<dbReference type="GO" id="GO:0004831">
    <property type="term" value="F:tyrosine-tRNA ligase activity"/>
    <property type="evidence" value="ECO:0007669"/>
    <property type="project" value="UniProtKB-EC"/>
</dbReference>
<dbReference type="PROSITE" id="PS00178">
    <property type="entry name" value="AA_TRNA_LIGASE_I"/>
    <property type="match status" value="1"/>
</dbReference>
<evidence type="ECO:0000256" key="1">
    <source>
        <dbReference type="ARBA" id="ARBA00013160"/>
    </source>
</evidence>
<dbReference type="SUPFAM" id="SSF52374">
    <property type="entry name" value="Nucleotidylyl transferase"/>
    <property type="match status" value="1"/>
</dbReference>
<name>A0AAU9JSE3_9CILI</name>
<accession>A0AAU9JSE3</accession>
<keyword evidence="5 9" id="KW-0648">Protein biosynthesis</keyword>
<reference evidence="10" key="1">
    <citation type="submission" date="2021-09" db="EMBL/GenBank/DDBJ databases">
        <authorList>
            <consortium name="AG Swart"/>
            <person name="Singh M."/>
            <person name="Singh A."/>
            <person name="Seah K."/>
            <person name="Emmerich C."/>
        </authorList>
    </citation>
    <scope>NUCLEOTIDE SEQUENCE</scope>
    <source>
        <strain evidence="10">ATCC30299</strain>
    </source>
</reference>
<dbReference type="GO" id="GO:0005524">
    <property type="term" value="F:ATP binding"/>
    <property type="evidence" value="ECO:0007669"/>
    <property type="project" value="UniProtKB-KW"/>
</dbReference>
<evidence type="ECO:0000313" key="10">
    <source>
        <dbReference type="EMBL" id="CAG9330692.1"/>
    </source>
</evidence>
<dbReference type="InterPro" id="IPR036986">
    <property type="entry name" value="S4_RNA-bd_sf"/>
</dbReference>
<evidence type="ECO:0000313" key="11">
    <source>
        <dbReference type="Proteomes" id="UP001162131"/>
    </source>
</evidence>
<dbReference type="AlphaFoldDB" id="A0AAU9JSE3"/>
<dbReference type="InterPro" id="IPR002305">
    <property type="entry name" value="aa-tRNA-synth_Ic"/>
</dbReference>
<sequence length="421" mass="47778">MELLKILRSRSLLKDATAIPENLINSSVYCGFDPTAESLHVGHLSTFNALVLSSIAGLKPIALLGGATALIGDPSGRTQARAQLENAQIEHNTKCIEKQISKVYEGLVSRALHHKLLNTKLPLTVLNNANFYQDMSLIKFLREVGYYFPINPLINRDFVKNREDSITYTEFSYSLMQAYDFYYLCNNHNCMIQLGGSDQWYNITTGTELIRKKLDKSAAGVTLPLLLTADGQKFGKSAGNALFLDENLTSPYLIYQYCFNLPDVGIKDLLLRLTFVSEEEINETMSKPLEQRECQKLLAKEIIAAVHGEDKFHKVKKASDTLYRRNYRDLKSEEIDMVFQDAIKFEVTSEETNENLLELLARIKVTENLWAITRLFKDKALRINGDLVTEEKSKLSDFSPIDGKYFIVHTGRRKVSIIIIK</sequence>
<dbReference type="PRINTS" id="PR01040">
    <property type="entry name" value="TRNASYNTHTYR"/>
</dbReference>
<dbReference type="InterPro" id="IPR024088">
    <property type="entry name" value="Tyr-tRNA-ligase_bac-type"/>
</dbReference>
<dbReference type="Proteomes" id="UP001162131">
    <property type="component" value="Unassembled WGS sequence"/>
</dbReference>
<dbReference type="InterPro" id="IPR014729">
    <property type="entry name" value="Rossmann-like_a/b/a_fold"/>
</dbReference>
<protein>
    <recommendedName>
        <fullName evidence="1 9">Tyrosine--tRNA ligase</fullName>
        <ecNumber evidence="1 9">6.1.1.1</ecNumber>
    </recommendedName>
    <alternativeName>
        <fullName evidence="7 9">Tyrosyl-tRNA synthetase</fullName>
    </alternativeName>
</protein>
<dbReference type="PANTHER" id="PTHR11766:SF0">
    <property type="entry name" value="TYROSINE--TRNA LIGASE, MITOCHONDRIAL"/>
    <property type="match status" value="1"/>
</dbReference>